<keyword evidence="1 5" id="KW-0378">Hydrolase</keyword>
<evidence type="ECO:0000313" key="6">
    <source>
        <dbReference type="Proteomes" id="UP001155901"/>
    </source>
</evidence>
<reference evidence="4" key="1">
    <citation type="submission" date="2021-07" db="EMBL/GenBank/DDBJ databases">
        <title>Characterization of violacein-producing bacteria and related species.</title>
        <authorList>
            <person name="Wilson H.S."/>
            <person name="De Leon M.E."/>
        </authorList>
    </citation>
    <scope>NUCLEOTIDE SEQUENCE</scope>
    <source>
        <strain evidence="4">HSC-15S17</strain>
    </source>
</reference>
<dbReference type="Proteomes" id="UP001162889">
    <property type="component" value="Unassembled WGS sequence"/>
</dbReference>
<keyword evidence="1" id="KW-0326">Glycosidase</keyword>
<dbReference type="PANTHER" id="PTHR43863:SF2">
    <property type="entry name" value="MALTASE-GLUCOAMYLASE"/>
    <property type="match status" value="1"/>
</dbReference>
<dbReference type="AlphaFoldDB" id="A0AA41L128"/>
<dbReference type="EMBL" id="JAHTGR010000014">
    <property type="protein sequence ID" value="MBV6324056.1"/>
    <property type="molecule type" value="Genomic_DNA"/>
</dbReference>
<dbReference type="Pfam" id="PF01055">
    <property type="entry name" value="Glyco_hydro_31_2nd"/>
    <property type="match status" value="1"/>
</dbReference>
<name>A0AA41L128_9BURK</name>
<dbReference type="EMBL" id="JALJZU010000010">
    <property type="protein sequence ID" value="MCP2010961.1"/>
    <property type="molecule type" value="Genomic_DNA"/>
</dbReference>
<accession>A0AA41L128</accession>
<keyword evidence="7" id="KW-1185">Reference proteome</keyword>
<feature type="signal peptide" evidence="2">
    <location>
        <begin position="1"/>
        <end position="25"/>
    </location>
</feature>
<comment type="similarity">
    <text evidence="1">Belongs to the glycosyl hydrolase 31 family.</text>
</comment>
<proteinExistence type="inferred from homology"/>
<evidence type="ECO:0000313" key="7">
    <source>
        <dbReference type="Proteomes" id="UP001162889"/>
    </source>
</evidence>
<evidence type="ECO:0000256" key="1">
    <source>
        <dbReference type="RuleBase" id="RU361185"/>
    </source>
</evidence>
<dbReference type="GO" id="GO:0004553">
    <property type="term" value="F:hydrolase activity, hydrolyzing O-glycosyl compounds"/>
    <property type="evidence" value="ECO:0007669"/>
    <property type="project" value="InterPro"/>
</dbReference>
<dbReference type="CDD" id="cd14752">
    <property type="entry name" value="GH31_N"/>
    <property type="match status" value="1"/>
</dbReference>
<protein>
    <submittedName>
        <fullName evidence="5">Alpha-glucosidase (Family GH31 glycosyl hydrolase)</fullName>
    </submittedName>
</protein>
<feature type="chain" id="PRO_5041464913" evidence="2">
    <location>
        <begin position="26"/>
        <end position="436"/>
    </location>
</feature>
<dbReference type="GO" id="GO:0005975">
    <property type="term" value="P:carbohydrate metabolic process"/>
    <property type="evidence" value="ECO:0007669"/>
    <property type="project" value="InterPro"/>
</dbReference>
<dbReference type="InterPro" id="IPR051816">
    <property type="entry name" value="Glycosyl_Hydrolase_31"/>
</dbReference>
<dbReference type="InterPro" id="IPR000322">
    <property type="entry name" value="Glyco_hydro_31_TIM"/>
</dbReference>
<comment type="caution">
    <text evidence="4">The sequence shown here is derived from an EMBL/GenBank/DDBJ whole genome shotgun (WGS) entry which is preliminary data.</text>
</comment>
<keyword evidence="2" id="KW-0732">Signal</keyword>
<reference evidence="5" key="2">
    <citation type="submission" date="2022-03" db="EMBL/GenBank/DDBJ databases">
        <title>Genome Encyclopedia of Bacteria and Archaea VI: Functional Genomics of Type Strains.</title>
        <authorList>
            <person name="Whitman W."/>
        </authorList>
    </citation>
    <scope>NUCLEOTIDE SEQUENCE</scope>
    <source>
        <strain evidence="5">HSC-15S17</strain>
    </source>
</reference>
<gene>
    <name evidence="4" type="ORF">KVP70_24260</name>
    <name evidence="5" type="ORF">L1274_004707</name>
</gene>
<organism evidence="4 6">
    <name type="scientific">Duganella violaceipulchra</name>
    <dbReference type="NCBI Taxonomy" id="2849652"/>
    <lineage>
        <taxon>Bacteria</taxon>
        <taxon>Pseudomonadati</taxon>
        <taxon>Pseudomonadota</taxon>
        <taxon>Betaproteobacteria</taxon>
        <taxon>Burkholderiales</taxon>
        <taxon>Oxalobacteraceae</taxon>
        <taxon>Telluria group</taxon>
        <taxon>Duganella</taxon>
    </lineage>
</organism>
<evidence type="ECO:0000259" key="3">
    <source>
        <dbReference type="Pfam" id="PF01055"/>
    </source>
</evidence>
<feature type="domain" description="Glycoside hydrolase family 31 TIM barrel" evidence="3">
    <location>
        <begin position="253"/>
        <end position="414"/>
    </location>
</feature>
<sequence length="436" mass="48667">MRNFYRVWFPRALTLAGVLAAPAHADPGYVRSGSSVIVSDAAGASLRITPYGPHAIRLQTVRKSEAYFPDNYYEMVEALPHDGPLQINEQGATLTMQLPGATPLRLIVDKQTLAVTYLMAGTPVLAEQGGLQWRDSGIVRSFAPDPSEHFTALGHGYYGRAQSIDLRGQELGHNYGSEQIQQAPLLVPFYISSKGYGVFLNSTFKNRFSFGAGGRYEFGIDTQGYAGRMDYYFIAGPTPREVLAHYVELTGKPRLPPKAMFGLALSDKSHDHDAATPSDEAWWKQKVGEHRAAGFPIDHIVNDNRWRAGGGKRCESYPEWDHGRYPQPAEYAQWLKQNGLVTTIDVNRCILQYSEGWKPEFNVPGVSGIDFATSAPDQTNPAFRKWFWDILYRKSLDPKLHYPGDALWIDEFDEMGGAPADTMLANGRSFAEMRNY</sequence>
<evidence type="ECO:0000256" key="2">
    <source>
        <dbReference type="SAM" id="SignalP"/>
    </source>
</evidence>
<dbReference type="Proteomes" id="UP001155901">
    <property type="component" value="Unassembled WGS sequence"/>
</dbReference>
<dbReference type="PANTHER" id="PTHR43863">
    <property type="entry name" value="HYDROLASE, PUTATIVE (AFU_ORTHOLOGUE AFUA_1G03140)-RELATED"/>
    <property type="match status" value="1"/>
</dbReference>
<evidence type="ECO:0000313" key="5">
    <source>
        <dbReference type="EMBL" id="MCP2010961.1"/>
    </source>
</evidence>
<evidence type="ECO:0000313" key="4">
    <source>
        <dbReference type="EMBL" id="MBV6324056.1"/>
    </source>
</evidence>